<dbReference type="GO" id="GO:0006313">
    <property type="term" value="P:DNA transposition"/>
    <property type="evidence" value="ECO:0007669"/>
    <property type="project" value="InterPro"/>
</dbReference>
<organism evidence="2 3">
    <name type="scientific">Vibrio crassostreae</name>
    <dbReference type="NCBI Taxonomy" id="246167"/>
    <lineage>
        <taxon>Bacteria</taxon>
        <taxon>Pseudomonadati</taxon>
        <taxon>Pseudomonadota</taxon>
        <taxon>Gammaproteobacteria</taxon>
        <taxon>Vibrionales</taxon>
        <taxon>Vibrionaceae</taxon>
        <taxon>Vibrio</taxon>
    </lineage>
</organism>
<feature type="domain" description="Transposase IS116/IS110/IS902 C-terminal" evidence="1">
    <location>
        <begin position="9"/>
        <end position="53"/>
    </location>
</feature>
<evidence type="ECO:0000313" key="3">
    <source>
        <dbReference type="Proteomes" id="UP000049495"/>
    </source>
</evidence>
<comment type="caution">
    <text evidence="2">The sequence shown here is derived from an EMBL/GenBank/DDBJ whole genome shotgun (WGS) entry which is preliminary data.</text>
</comment>
<protein>
    <recommendedName>
        <fullName evidence="1">Transposase IS116/IS110/IS902 C-terminal domain-containing protein</fullName>
    </recommendedName>
</protein>
<evidence type="ECO:0000313" key="2">
    <source>
        <dbReference type="EMBL" id="CDT68768.1"/>
    </source>
</evidence>
<dbReference type="GO" id="GO:0004803">
    <property type="term" value="F:transposase activity"/>
    <property type="evidence" value="ECO:0007669"/>
    <property type="project" value="InterPro"/>
</dbReference>
<dbReference type="AlphaFoldDB" id="A0A822N8T6"/>
<dbReference type="Proteomes" id="UP000049495">
    <property type="component" value="Unassembled WGS sequence"/>
</dbReference>
<dbReference type="InterPro" id="IPR003346">
    <property type="entry name" value="Transposase_20"/>
</dbReference>
<dbReference type="GO" id="GO:0003677">
    <property type="term" value="F:DNA binding"/>
    <property type="evidence" value="ECO:0007669"/>
    <property type="project" value="InterPro"/>
</dbReference>
<sequence>MALNLMKVAISWLGLVLKQYSTGGKPRLGRITKHGDQYLRTLLVHGARTVIANLGDKQDKSVVSKRSRAERNEPSDSGTCREERTNYMVTFTQSNRI</sequence>
<gene>
    <name evidence="2" type="ORF">VCR5J5_790024</name>
</gene>
<dbReference type="Pfam" id="PF02371">
    <property type="entry name" value="Transposase_20"/>
    <property type="match status" value="1"/>
</dbReference>
<name>A0A822N8T6_9VIBR</name>
<dbReference type="EMBL" id="CCJV01000143">
    <property type="protein sequence ID" value="CDT68768.1"/>
    <property type="molecule type" value="Genomic_DNA"/>
</dbReference>
<proteinExistence type="predicted"/>
<reference evidence="3" key="1">
    <citation type="submission" date="2014-06" db="EMBL/GenBank/DDBJ databases">
        <authorList>
            <person name="Le Roux Frederique"/>
        </authorList>
    </citation>
    <scope>NUCLEOTIDE SEQUENCE [LARGE SCALE GENOMIC DNA]</scope>
    <source>
        <strain evidence="3">J5-5</strain>
    </source>
</reference>
<accession>A0A822N8T6</accession>
<evidence type="ECO:0000259" key="1">
    <source>
        <dbReference type="Pfam" id="PF02371"/>
    </source>
</evidence>